<dbReference type="AlphaFoldDB" id="A0A4C2A1G6"/>
<protein>
    <submittedName>
        <fullName evidence="1">Uncharacterized protein</fullName>
    </submittedName>
</protein>
<name>A0A4C2A1G6_EUMVA</name>
<sequence>MFGKIDLLGVSWERKKRGFADATSPTSIERCGRMYIPPPYTSHVANKALARKAALSRVSELSSNTLMTIFDSNYVIVVCAAQEMIVIVKLSAKETTIYLAIDTEFKNNNGCNYITLS</sequence>
<keyword evidence="2" id="KW-1185">Reference proteome</keyword>
<gene>
    <name evidence="1" type="ORF">EVAR_63251_1</name>
</gene>
<reference evidence="1 2" key="1">
    <citation type="journal article" date="2019" name="Commun. Biol.">
        <title>The bagworm genome reveals a unique fibroin gene that provides high tensile strength.</title>
        <authorList>
            <person name="Kono N."/>
            <person name="Nakamura H."/>
            <person name="Ohtoshi R."/>
            <person name="Tomita M."/>
            <person name="Numata K."/>
            <person name="Arakawa K."/>
        </authorList>
    </citation>
    <scope>NUCLEOTIDE SEQUENCE [LARGE SCALE GENOMIC DNA]</scope>
</reference>
<evidence type="ECO:0000313" key="2">
    <source>
        <dbReference type="Proteomes" id="UP000299102"/>
    </source>
</evidence>
<accession>A0A4C2A1G6</accession>
<organism evidence="1 2">
    <name type="scientific">Eumeta variegata</name>
    <name type="common">Bagworm moth</name>
    <name type="synonym">Eumeta japonica</name>
    <dbReference type="NCBI Taxonomy" id="151549"/>
    <lineage>
        <taxon>Eukaryota</taxon>
        <taxon>Metazoa</taxon>
        <taxon>Ecdysozoa</taxon>
        <taxon>Arthropoda</taxon>
        <taxon>Hexapoda</taxon>
        <taxon>Insecta</taxon>
        <taxon>Pterygota</taxon>
        <taxon>Neoptera</taxon>
        <taxon>Endopterygota</taxon>
        <taxon>Lepidoptera</taxon>
        <taxon>Glossata</taxon>
        <taxon>Ditrysia</taxon>
        <taxon>Tineoidea</taxon>
        <taxon>Psychidae</taxon>
        <taxon>Oiketicinae</taxon>
        <taxon>Eumeta</taxon>
    </lineage>
</organism>
<evidence type="ECO:0000313" key="1">
    <source>
        <dbReference type="EMBL" id="GBP93848.1"/>
    </source>
</evidence>
<comment type="caution">
    <text evidence="1">The sequence shown here is derived from an EMBL/GenBank/DDBJ whole genome shotgun (WGS) entry which is preliminary data.</text>
</comment>
<dbReference type="EMBL" id="BGZK01002428">
    <property type="protein sequence ID" value="GBP93848.1"/>
    <property type="molecule type" value="Genomic_DNA"/>
</dbReference>
<proteinExistence type="predicted"/>
<dbReference type="Proteomes" id="UP000299102">
    <property type="component" value="Unassembled WGS sequence"/>
</dbReference>